<proteinExistence type="predicted"/>
<protein>
    <recommendedName>
        <fullName evidence="9">Integrase</fullName>
    </recommendedName>
</protein>
<dbReference type="Gene3D" id="1.10.443.10">
    <property type="entry name" value="Intergrase catalytic core"/>
    <property type="match status" value="1"/>
</dbReference>
<organism evidence="7 8">
    <name type="scientific">Nonomuraea monospora</name>
    <dbReference type="NCBI Taxonomy" id="568818"/>
    <lineage>
        <taxon>Bacteria</taxon>
        <taxon>Bacillati</taxon>
        <taxon>Actinomycetota</taxon>
        <taxon>Actinomycetes</taxon>
        <taxon>Streptosporangiales</taxon>
        <taxon>Streptosporangiaceae</taxon>
        <taxon>Nonomuraea</taxon>
    </lineage>
</organism>
<reference evidence="7 8" key="1">
    <citation type="journal article" date="2019" name="Int. J. Syst. Evol. Microbiol.">
        <title>The Global Catalogue of Microorganisms (GCM) 10K type strain sequencing project: providing services to taxonomists for standard genome sequencing and annotation.</title>
        <authorList>
            <consortium name="The Broad Institute Genomics Platform"/>
            <consortium name="The Broad Institute Genome Sequencing Center for Infectious Disease"/>
            <person name="Wu L."/>
            <person name="Ma J."/>
        </authorList>
    </citation>
    <scope>NUCLEOTIDE SEQUENCE [LARGE SCALE GENOMIC DNA]</scope>
    <source>
        <strain evidence="7 8">JCM 16114</strain>
    </source>
</reference>
<dbReference type="InterPro" id="IPR044068">
    <property type="entry name" value="CB"/>
</dbReference>
<feature type="region of interest" description="Disordered" evidence="4">
    <location>
        <begin position="1"/>
        <end position="45"/>
    </location>
</feature>
<dbReference type="InterPro" id="IPR013762">
    <property type="entry name" value="Integrase-like_cat_sf"/>
</dbReference>
<dbReference type="InterPro" id="IPR002104">
    <property type="entry name" value="Integrase_catalytic"/>
</dbReference>
<dbReference type="SUPFAM" id="SSF56349">
    <property type="entry name" value="DNA breaking-rejoining enzymes"/>
    <property type="match status" value="1"/>
</dbReference>
<evidence type="ECO:0000256" key="1">
    <source>
        <dbReference type="ARBA" id="ARBA00023125"/>
    </source>
</evidence>
<gene>
    <name evidence="7" type="ORF">GCM10009850_072550</name>
</gene>
<comment type="caution">
    <text evidence="7">The sequence shown here is derived from an EMBL/GenBank/DDBJ whole genome shotgun (WGS) entry which is preliminary data.</text>
</comment>
<dbReference type="EMBL" id="BAAAQX010000022">
    <property type="protein sequence ID" value="GAA2211795.1"/>
    <property type="molecule type" value="Genomic_DNA"/>
</dbReference>
<accession>A0ABN3CQU7</accession>
<evidence type="ECO:0000256" key="2">
    <source>
        <dbReference type="ARBA" id="ARBA00023172"/>
    </source>
</evidence>
<keyword evidence="8" id="KW-1185">Reference proteome</keyword>
<evidence type="ECO:0000256" key="4">
    <source>
        <dbReference type="SAM" id="MobiDB-lite"/>
    </source>
</evidence>
<dbReference type="Proteomes" id="UP001499843">
    <property type="component" value="Unassembled WGS sequence"/>
</dbReference>
<evidence type="ECO:0000259" key="5">
    <source>
        <dbReference type="PROSITE" id="PS51898"/>
    </source>
</evidence>
<evidence type="ECO:0000256" key="3">
    <source>
        <dbReference type="PROSITE-ProRule" id="PRU01248"/>
    </source>
</evidence>
<dbReference type="Gene3D" id="1.10.150.130">
    <property type="match status" value="1"/>
</dbReference>
<dbReference type="InterPro" id="IPR010998">
    <property type="entry name" value="Integrase_recombinase_N"/>
</dbReference>
<dbReference type="InterPro" id="IPR011010">
    <property type="entry name" value="DNA_brk_join_enz"/>
</dbReference>
<feature type="domain" description="Core-binding (CB)" evidence="6">
    <location>
        <begin position="112"/>
        <end position="213"/>
    </location>
</feature>
<dbReference type="PROSITE" id="PS51898">
    <property type="entry name" value="TYR_RECOMBINASE"/>
    <property type="match status" value="1"/>
</dbReference>
<evidence type="ECO:0000313" key="8">
    <source>
        <dbReference type="Proteomes" id="UP001499843"/>
    </source>
</evidence>
<dbReference type="PROSITE" id="PS51900">
    <property type="entry name" value="CB"/>
    <property type="match status" value="1"/>
</dbReference>
<evidence type="ECO:0000259" key="6">
    <source>
        <dbReference type="PROSITE" id="PS51900"/>
    </source>
</evidence>
<name>A0ABN3CQU7_9ACTN</name>
<evidence type="ECO:0008006" key="9">
    <source>
        <dbReference type="Google" id="ProtNLM"/>
    </source>
</evidence>
<feature type="region of interest" description="Disordered" evidence="4">
    <location>
        <begin position="84"/>
        <end position="103"/>
    </location>
</feature>
<feature type="domain" description="Tyr recombinase" evidence="5">
    <location>
        <begin position="240"/>
        <end position="386"/>
    </location>
</feature>
<keyword evidence="1 3" id="KW-0238">DNA-binding</keyword>
<sequence>MLSMRRTDPAALGGEQDGTRQRENTMQDGMRRYENAMQDGPRRTPVADEWRLAAMAEERGETGPAQAVPEEAETDPALLSVGRIGGLRPRRRPGDGGEASGADVDLVDSLAPATRRTVAAWLLDKQSAATRQARLQVLAAFLRWLHSANEEAGEGADEGIELLAVTGAHLDTYCDAARAGTLTIGVRNPGRPLSNATVSRKRAVLSSFYTFAWRSGVIRHMPATTAPRPAPAREEGVPRREERRLLREGVARLAAEGRSAEAAAVALLDATGAPVSALAGLTVQDLRAVTAGEPAVVTMHDGRGDLVAFPVPPLVRSLLRTLSAARTAGEPLIRRSDGRPLDVRWLREALADAAVAGGVPRERAERLDPHLMRAATVTELMRDRAS</sequence>
<feature type="compositionally biased region" description="Basic and acidic residues" evidence="4">
    <location>
        <begin position="17"/>
        <end position="45"/>
    </location>
</feature>
<keyword evidence="2" id="KW-0233">DNA recombination</keyword>
<evidence type="ECO:0000313" key="7">
    <source>
        <dbReference type="EMBL" id="GAA2211795.1"/>
    </source>
</evidence>